<proteinExistence type="predicted"/>
<name>A0A6C0IH10_9ZZZZ</name>
<protein>
    <submittedName>
        <fullName evidence="2">Uncharacterized protein</fullName>
    </submittedName>
</protein>
<accession>A0A6C0IH10</accession>
<evidence type="ECO:0000256" key="1">
    <source>
        <dbReference type="SAM" id="MobiDB-lite"/>
    </source>
</evidence>
<organism evidence="2">
    <name type="scientific">viral metagenome</name>
    <dbReference type="NCBI Taxonomy" id="1070528"/>
    <lineage>
        <taxon>unclassified sequences</taxon>
        <taxon>metagenomes</taxon>
        <taxon>organismal metagenomes</taxon>
    </lineage>
</organism>
<evidence type="ECO:0000313" key="2">
    <source>
        <dbReference type="EMBL" id="QHT92242.1"/>
    </source>
</evidence>
<sequence length="1632" mass="185590">MENSDPEESVIDDDIHDTDSPTVETIEIDTDTEQKQETSDTTVLDEWDPMMFVQLGDRIMVDSAKYGGKTIGTVYYRSEHLIRVRPDGVANLLRSFDLEQEDGIETYKEEDGVRTIYVIEKRVFESFVEQQDFRVNQVISTFDLDGELYKTYKIIQVDKENDAITIQEESSEESHEVRFNFEGIDPSEDFVVISISEMIQGDQNIEQPSQPEQKYVENDVEDEVEEDDGIEIVGVIEVTRPNVFKEALSYEQYIPDNLQRIDALNDFLSEIDPILQKNPRTIRAVRILVETLFHLKQESILYNEDGSVKGPANHSAHTLSELIQRSSIPLGRPVLNVIKKLYSVDDKDEAQQSTENATFTNFALELEEMKKNTSVGGAVIREWNDQKVFLDKYGTPWMKKGEVEPIWRALTDSQFFRSITPSVTDGKVDAIIPGYIASHSMEHPPIFNTVSVATERALATTYRKGADRKKQVLIENESAPMNSYLLFPIAARNYLGKTRTQNLAVDSGRSNLPLKTMKMLLEELGDPKEMGATSNDIVVLSVLGETLGNIPFADYIEGLPIPSLGIHDAMDVLEQYGVDDLELYPELVEVLVKKIELFQSQLIASLAELRTMLQDTKSEAEQNPFIDKPLLLEEIRGQPTLNDALLEYERINVSLAQSDLGKVIYLMKHYPNYFQVTCGKNPVLIAKAMLESNNTAYLSQLLIANTIKYNENNAGTRPKRNACTHVSDLVLIRRIKEDSERFRLLTTFYKKYQGKRNINWIDCNVCKEHLLCIHERLQLQAYLNPKEKDSIEKEIILSFSGGQFQGKYICRNCGQSIHEMEYDNHLEFDSSGKPKSGSAVLLDDDALLDEKINELISVPIESNPLPFNENEMKCYTIIRTLSEHAGILLDNESYRTIVARAIAHITKFPTSDEYAKKKKSSTGIYAPYQTAVARNVIASCAVFLLIEVQTKIPAYVPRFSASECADPGFGGYPLDQDKAQMQGMKYVTCIVSAIRKDETPWNETGFQKVADDVKRQAGILYYITDIMNSIIRDDIIQSQLSEKRLYVERTYGMETSEKKDIIFPTFLPEQLIMTPELAAKDVITPEVLAVMKDQSGLARLWIRQAHMHAKNTASLTKGLPFSETTCCMATIQIPGTFWQTIAEQMPPIGKRLLIPNQQGNFLLTEFIPRASATDVVEPNKDLYYRIFLKYCFQGEKMGHAHAPGVTNRCKWCGFQFPTHPSVMNSDTEGKTALSSQEVKTGLDEFTELLDKIHTVNNVDSIRANTVSPLQEVMNELGNIVPPLFMNVEGAWKRIVAETAKRLHELPPDASVDLIAEAQEVISNSTNLAKQTLMNCFTANMYEIIENIVTLPWASFFQVIQTYFIVPFQRLLVNFSQDSLFIPMELRKVLSDIHSTEILVPILKQDMVLLKDGTEMNKPSHAVAREQLEQFINQLRVIVPFKHKIRASMVIGGQTTLEYFQRAFFYEPLMTLIDPDRTQCKMAMDILANPSIGFLRNLVTKSLVKYNVEKLSYDNEEIKNRITIRDEKERVHIVADYDKLTEEEHVMEKINQRLGLGKWAVGGTSVIYKYDKDYFDLERQKRINAGIVDFPDQALQEPQGIPLDPLGFPIRTDAYYENEGGYDNNQHADDDFE</sequence>
<dbReference type="EMBL" id="MN740182">
    <property type="protein sequence ID" value="QHT92242.1"/>
    <property type="molecule type" value="Genomic_DNA"/>
</dbReference>
<feature type="compositionally biased region" description="Acidic residues" evidence="1">
    <location>
        <begin position="1"/>
        <end position="16"/>
    </location>
</feature>
<feature type="region of interest" description="Disordered" evidence="1">
    <location>
        <begin position="1"/>
        <end position="22"/>
    </location>
</feature>
<reference evidence="2" key="1">
    <citation type="journal article" date="2020" name="Nature">
        <title>Giant virus diversity and host interactions through global metagenomics.</title>
        <authorList>
            <person name="Schulz F."/>
            <person name="Roux S."/>
            <person name="Paez-Espino D."/>
            <person name="Jungbluth S."/>
            <person name="Walsh D.A."/>
            <person name="Denef V.J."/>
            <person name="McMahon K.D."/>
            <person name="Konstantinidis K.T."/>
            <person name="Eloe-Fadrosh E.A."/>
            <person name="Kyrpides N.C."/>
            <person name="Woyke T."/>
        </authorList>
    </citation>
    <scope>NUCLEOTIDE SEQUENCE</scope>
    <source>
        <strain evidence="2">GVMAG-M-3300023184-88</strain>
    </source>
</reference>